<organism evidence="2">
    <name type="scientific">Ixodes ricinus</name>
    <name type="common">Common tick</name>
    <name type="synonym">Acarus ricinus</name>
    <dbReference type="NCBI Taxonomy" id="34613"/>
    <lineage>
        <taxon>Eukaryota</taxon>
        <taxon>Metazoa</taxon>
        <taxon>Ecdysozoa</taxon>
        <taxon>Arthropoda</taxon>
        <taxon>Chelicerata</taxon>
        <taxon>Arachnida</taxon>
        <taxon>Acari</taxon>
        <taxon>Parasitiformes</taxon>
        <taxon>Ixodida</taxon>
        <taxon>Ixodoidea</taxon>
        <taxon>Ixodidae</taxon>
        <taxon>Ixodinae</taxon>
        <taxon>Ixodes</taxon>
    </lineage>
</organism>
<protein>
    <submittedName>
        <fullName evidence="2">Putative secreted protein</fullName>
    </submittedName>
</protein>
<feature type="chain" id="PRO_5025641222" evidence="1">
    <location>
        <begin position="21"/>
        <end position="94"/>
    </location>
</feature>
<sequence length="94" mass="10833">MPLPWHAIVAFLSCFGCARAPAVYDAPKVGSLTRRRYTRRTSTPFLPHQWLQRRQKSKSHCKCILFVREVQSSPVISHPGISNYCLFRTVQTFP</sequence>
<evidence type="ECO:0000256" key="1">
    <source>
        <dbReference type="SAM" id="SignalP"/>
    </source>
</evidence>
<reference evidence="2" key="1">
    <citation type="submission" date="2019-12" db="EMBL/GenBank/DDBJ databases">
        <title>An insight into the sialome of adult female Ixodes ricinus ticks feeding for 6 days.</title>
        <authorList>
            <person name="Perner J."/>
            <person name="Ribeiro J.M.C."/>
        </authorList>
    </citation>
    <scope>NUCLEOTIDE SEQUENCE</scope>
    <source>
        <strain evidence="2">Semi-engorged</strain>
        <tissue evidence="2">Salivary glands</tissue>
    </source>
</reference>
<dbReference type="EMBL" id="GIFC01004971">
    <property type="protein sequence ID" value="MXU87054.1"/>
    <property type="molecule type" value="Transcribed_RNA"/>
</dbReference>
<keyword evidence="1" id="KW-0732">Signal</keyword>
<proteinExistence type="predicted"/>
<feature type="signal peptide" evidence="1">
    <location>
        <begin position="1"/>
        <end position="20"/>
    </location>
</feature>
<name>A0A6B0UCV3_IXORI</name>
<dbReference type="AlphaFoldDB" id="A0A6B0UCV3"/>
<accession>A0A6B0UCV3</accession>
<evidence type="ECO:0000313" key="2">
    <source>
        <dbReference type="EMBL" id="MXU87054.1"/>
    </source>
</evidence>